<reference evidence="2" key="1">
    <citation type="journal article" date="2013" name="Genetics">
        <title>The draft genome and transcriptome of Panagrellus redivivus are shaped by the harsh demands of a free-living lifestyle.</title>
        <authorList>
            <person name="Srinivasan J."/>
            <person name="Dillman A.R."/>
            <person name="Macchietto M.G."/>
            <person name="Heikkinen L."/>
            <person name="Lakso M."/>
            <person name="Fracchia K.M."/>
            <person name="Antoshechkin I."/>
            <person name="Mortazavi A."/>
            <person name="Wong G."/>
            <person name="Sternberg P.W."/>
        </authorList>
    </citation>
    <scope>NUCLEOTIDE SEQUENCE [LARGE SCALE GENOMIC DNA]</scope>
    <source>
        <strain evidence="2">MT8872</strain>
    </source>
</reference>
<proteinExistence type="predicted"/>
<organism evidence="2 3">
    <name type="scientific">Panagrellus redivivus</name>
    <name type="common">Microworm</name>
    <dbReference type="NCBI Taxonomy" id="6233"/>
    <lineage>
        <taxon>Eukaryota</taxon>
        <taxon>Metazoa</taxon>
        <taxon>Ecdysozoa</taxon>
        <taxon>Nematoda</taxon>
        <taxon>Chromadorea</taxon>
        <taxon>Rhabditida</taxon>
        <taxon>Tylenchina</taxon>
        <taxon>Panagrolaimomorpha</taxon>
        <taxon>Panagrolaimoidea</taxon>
        <taxon>Panagrolaimidae</taxon>
        <taxon>Panagrellus</taxon>
    </lineage>
</organism>
<dbReference type="Proteomes" id="UP000492821">
    <property type="component" value="Unassembled WGS sequence"/>
</dbReference>
<evidence type="ECO:0000256" key="1">
    <source>
        <dbReference type="SAM" id="MobiDB-lite"/>
    </source>
</evidence>
<sequence>MLSRHSVSAVAVEASDLVPYLITKSTDNRRKLVNAFFNIQQKKKNPPKRSFRAQEKSYIVDGSQDYMVNNLNAITYCGDIMSYECIKKAVRNTLMQNWPPKLKQIRLYMLFWYTVANAFFGIDEDEKVRCVAFFGRIITDYYTYSAPSTKANEYLTHYGMESIPMSDIPFKPLTYAEVDQEFEEYEKDLLELCPVDTKRNIFKGTWGEKLASIRNELSAVERLTVMPTEFTRAVSIEAINPQNVNPENGNPEAEGTVHQEEFAIEEQAAVQQQETTAQTEPTPSSNPKKGKKSKAPVKITRCGPTFDETPGSFVAEMHVLAFYGKTKKDSIEGSGWWNAIFIKKNKNDVTIKWQVGKRWVESKREFNHVAIDKQVL</sequence>
<evidence type="ECO:0000313" key="3">
    <source>
        <dbReference type="WBParaSite" id="Pan_g18768.t1"/>
    </source>
</evidence>
<protein>
    <submittedName>
        <fullName evidence="3">Polyprotein</fullName>
    </submittedName>
</protein>
<feature type="compositionally biased region" description="Low complexity" evidence="1">
    <location>
        <begin position="268"/>
        <end position="287"/>
    </location>
</feature>
<accession>A0A7E4VB72</accession>
<reference evidence="3" key="2">
    <citation type="submission" date="2020-10" db="UniProtKB">
        <authorList>
            <consortium name="WormBaseParasite"/>
        </authorList>
    </citation>
    <scope>IDENTIFICATION</scope>
</reference>
<feature type="region of interest" description="Disordered" evidence="1">
    <location>
        <begin position="268"/>
        <end position="297"/>
    </location>
</feature>
<dbReference type="AlphaFoldDB" id="A0A7E4VB72"/>
<dbReference type="WBParaSite" id="Pan_g18768.t1">
    <property type="protein sequence ID" value="Pan_g18768.t1"/>
    <property type="gene ID" value="Pan_g18768"/>
</dbReference>
<keyword evidence="2" id="KW-1185">Reference proteome</keyword>
<evidence type="ECO:0000313" key="2">
    <source>
        <dbReference type="Proteomes" id="UP000492821"/>
    </source>
</evidence>
<name>A0A7E4VB72_PANRE</name>